<reference evidence="4 5" key="1">
    <citation type="submission" date="2015-11" db="EMBL/GenBank/DDBJ databases">
        <title>Sequence of Pedobacter ginsenosidimutans.</title>
        <authorList>
            <person name="Carson E."/>
            <person name="Keyser V."/>
            <person name="Newman J."/>
            <person name="Miller J."/>
        </authorList>
    </citation>
    <scope>NUCLEOTIDE SEQUENCE [LARGE SCALE GENOMIC DNA]</scope>
    <source>
        <strain evidence="4 5">KACC 14530</strain>
    </source>
</reference>
<dbReference type="OrthoDB" id="697544at2"/>
<dbReference type="Pfam" id="PF04773">
    <property type="entry name" value="FecR"/>
    <property type="match status" value="1"/>
</dbReference>
<sequence length="330" mass="37112">MKNEEISELLGKYAQNTISEEEKSVLFNHLNASSNVEFEKRLMEKDWDLFQSDETIGESKANKIFNEIVGEEEKKSFKLNFAWIGWAAVFLIAGFSTFYFLKPETQKITAKVNVAVVNVVAETEHKKIVLPDGSTVILNNGAVLLYPQHFDGNTREVTLKGEGYFDIVHDPAKPFIVYAGKVKTTVLGTAFNIKAIEGQKVVITVTRGKVSVQDHQKLLGVLTPNQQLTFDEKRKMPSLTKVISQEVVDWQAKDIFFEDITMKDAIEVLAKRFGTKITFVDDAGKNCRFTTTFQKGESLDEILQVITSFNNAAYVTKANEIFISGKDCNN</sequence>
<feature type="domain" description="Protein FecR C-terminal" evidence="3">
    <location>
        <begin position="255"/>
        <end position="323"/>
    </location>
</feature>
<proteinExistence type="predicted"/>
<dbReference type="PANTHER" id="PTHR30273:SF2">
    <property type="entry name" value="PROTEIN FECR"/>
    <property type="match status" value="1"/>
</dbReference>
<keyword evidence="1" id="KW-1133">Transmembrane helix</keyword>
<dbReference type="Gene3D" id="2.60.120.1440">
    <property type="match status" value="1"/>
</dbReference>
<dbReference type="InterPro" id="IPR006860">
    <property type="entry name" value="FecR"/>
</dbReference>
<dbReference type="PIRSF" id="PIRSF018266">
    <property type="entry name" value="FecR"/>
    <property type="match status" value="1"/>
</dbReference>
<dbReference type="STRING" id="687842.ASU31_01635"/>
<feature type="domain" description="FecR protein" evidence="2">
    <location>
        <begin position="121"/>
        <end position="210"/>
    </location>
</feature>
<dbReference type="EMBL" id="LMZQ01000001">
    <property type="protein sequence ID" value="KRT18019.1"/>
    <property type="molecule type" value="Genomic_DNA"/>
</dbReference>
<organism evidence="4 5">
    <name type="scientific">Pedobacter ginsenosidimutans</name>
    <dbReference type="NCBI Taxonomy" id="687842"/>
    <lineage>
        <taxon>Bacteria</taxon>
        <taxon>Pseudomonadati</taxon>
        <taxon>Bacteroidota</taxon>
        <taxon>Sphingobacteriia</taxon>
        <taxon>Sphingobacteriales</taxon>
        <taxon>Sphingobacteriaceae</taxon>
        <taxon>Pedobacter</taxon>
    </lineage>
</organism>
<keyword evidence="1" id="KW-0812">Transmembrane</keyword>
<comment type="caution">
    <text evidence="4">The sequence shown here is derived from an EMBL/GenBank/DDBJ whole genome shotgun (WGS) entry which is preliminary data.</text>
</comment>
<evidence type="ECO:0000259" key="2">
    <source>
        <dbReference type="Pfam" id="PF04773"/>
    </source>
</evidence>
<dbReference type="Pfam" id="PF16344">
    <property type="entry name" value="FecR_C"/>
    <property type="match status" value="1"/>
</dbReference>
<dbReference type="GO" id="GO:0016989">
    <property type="term" value="F:sigma factor antagonist activity"/>
    <property type="evidence" value="ECO:0007669"/>
    <property type="project" value="TreeGrafter"/>
</dbReference>
<protein>
    <recommendedName>
        <fullName evidence="6">Iron dicitrate transport regulator FecR</fullName>
    </recommendedName>
</protein>
<evidence type="ECO:0000259" key="3">
    <source>
        <dbReference type="Pfam" id="PF16344"/>
    </source>
</evidence>
<accession>A0A0T5VVY0</accession>
<evidence type="ECO:0000313" key="4">
    <source>
        <dbReference type="EMBL" id="KRT18019.1"/>
    </source>
</evidence>
<dbReference type="AlphaFoldDB" id="A0A0T5VVY0"/>
<dbReference type="RefSeq" id="WP_057930648.1">
    <property type="nucleotide sequence ID" value="NZ_LMZQ01000001.1"/>
</dbReference>
<evidence type="ECO:0008006" key="6">
    <source>
        <dbReference type="Google" id="ProtNLM"/>
    </source>
</evidence>
<dbReference type="Proteomes" id="UP000051950">
    <property type="component" value="Unassembled WGS sequence"/>
</dbReference>
<evidence type="ECO:0000313" key="5">
    <source>
        <dbReference type="Proteomes" id="UP000051950"/>
    </source>
</evidence>
<dbReference type="InterPro" id="IPR012373">
    <property type="entry name" value="Ferrdict_sens_TM"/>
</dbReference>
<keyword evidence="5" id="KW-1185">Reference proteome</keyword>
<dbReference type="PANTHER" id="PTHR30273">
    <property type="entry name" value="PERIPLASMIC SIGNAL SENSOR AND SIGMA FACTOR ACTIVATOR FECR-RELATED"/>
    <property type="match status" value="1"/>
</dbReference>
<evidence type="ECO:0000256" key="1">
    <source>
        <dbReference type="SAM" id="Phobius"/>
    </source>
</evidence>
<dbReference type="InterPro" id="IPR032508">
    <property type="entry name" value="FecR_C"/>
</dbReference>
<dbReference type="Gene3D" id="3.55.50.30">
    <property type="match status" value="1"/>
</dbReference>
<keyword evidence="1" id="KW-0472">Membrane</keyword>
<gene>
    <name evidence="4" type="ORF">ASU31_01635</name>
</gene>
<name>A0A0T5VVY0_9SPHI</name>
<feature type="transmembrane region" description="Helical" evidence="1">
    <location>
        <begin position="81"/>
        <end position="101"/>
    </location>
</feature>